<gene>
    <name evidence="2" type="ORF">E6Q69_03070</name>
</gene>
<protein>
    <submittedName>
        <fullName evidence="2">Uncharacterized protein</fullName>
    </submittedName>
</protein>
<proteinExistence type="predicted"/>
<dbReference type="Proteomes" id="UP000321110">
    <property type="component" value="Unassembled WGS sequence"/>
</dbReference>
<organism evidence="2 3">
    <name type="scientific">Aquipseudomonas alcaligenes</name>
    <name type="common">Pseudomonas alcaligenes</name>
    <dbReference type="NCBI Taxonomy" id="43263"/>
    <lineage>
        <taxon>Bacteria</taxon>
        <taxon>Pseudomonadati</taxon>
        <taxon>Pseudomonadota</taxon>
        <taxon>Gammaproteobacteria</taxon>
        <taxon>Pseudomonadales</taxon>
        <taxon>Pseudomonadaceae</taxon>
        <taxon>Aquipseudomonas</taxon>
    </lineage>
</organism>
<dbReference type="EMBL" id="SSFO01000057">
    <property type="protein sequence ID" value="TXI34745.1"/>
    <property type="molecule type" value="Genomic_DNA"/>
</dbReference>
<evidence type="ECO:0000256" key="1">
    <source>
        <dbReference type="SAM" id="MobiDB-lite"/>
    </source>
</evidence>
<accession>A0A5C7WDQ8</accession>
<reference evidence="2 3" key="1">
    <citation type="submission" date="2018-09" db="EMBL/GenBank/DDBJ databases">
        <title>Metagenome Assembled Genomes from an Advanced Water Purification Facility.</title>
        <authorList>
            <person name="Stamps B.W."/>
            <person name="Spear J.R."/>
        </authorList>
    </citation>
    <scope>NUCLEOTIDE SEQUENCE [LARGE SCALE GENOMIC DNA]</scope>
    <source>
        <strain evidence="2">Bin_52_1</strain>
    </source>
</reference>
<evidence type="ECO:0000313" key="2">
    <source>
        <dbReference type="EMBL" id="TXI34745.1"/>
    </source>
</evidence>
<dbReference type="AlphaFoldDB" id="A0A5C7WDQ8"/>
<sequence length="105" mass="10980">MSLATLTTQASAARKRGGGLARRYLPASLPMGRHPRQMGGEINSLCRAAAGIFLPHPSACAAAAYPTTGVRLAQELSQSLRSPASPAAQLVKGYSHHQTTRKEAA</sequence>
<feature type="region of interest" description="Disordered" evidence="1">
    <location>
        <begin position="83"/>
        <end position="105"/>
    </location>
</feature>
<name>A0A5C7WDQ8_AQUAC</name>
<evidence type="ECO:0000313" key="3">
    <source>
        <dbReference type="Proteomes" id="UP000321110"/>
    </source>
</evidence>
<comment type="caution">
    <text evidence="2">The sequence shown here is derived from an EMBL/GenBank/DDBJ whole genome shotgun (WGS) entry which is preliminary data.</text>
</comment>